<proteinExistence type="inferred from homology"/>
<evidence type="ECO:0000256" key="1">
    <source>
        <dbReference type="HAMAP-Rule" id="MF_01575"/>
    </source>
</evidence>
<evidence type="ECO:0000313" key="3">
    <source>
        <dbReference type="Proteomes" id="UP001055149"/>
    </source>
</evidence>
<dbReference type="Gene3D" id="3.40.50.450">
    <property type="match status" value="1"/>
</dbReference>
<dbReference type="Pfam" id="PF06908">
    <property type="entry name" value="YpsA"/>
    <property type="match status" value="1"/>
</dbReference>
<dbReference type="SUPFAM" id="SSF102405">
    <property type="entry name" value="MCP/YpsA-like"/>
    <property type="match status" value="1"/>
</dbReference>
<gene>
    <name evidence="2" type="ORF">LPAF129_00750</name>
</gene>
<name>A0ABQ5JEG2_9LACO</name>
<dbReference type="InterPro" id="IPR010697">
    <property type="entry name" value="YspA"/>
</dbReference>
<comment type="similarity">
    <text evidence="1">Belongs to the UPF0398 family.</text>
</comment>
<accession>A0ABQ5JEG2</accession>
<protein>
    <recommendedName>
        <fullName evidence="1">UPF0398 protein LPAF129_00750</fullName>
    </recommendedName>
</protein>
<dbReference type="PIRSF" id="PIRSF021290">
    <property type="entry name" value="DUF1273"/>
    <property type="match status" value="1"/>
</dbReference>
<dbReference type="PANTHER" id="PTHR38440:SF1">
    <property type="entry name" value="UPF0398 PROTEIN SPR0331"/>
    <property type="match status" value="1"/>
</dbReference>
<dbReference type="PANTHER" id="PTHR38440">
    <property type="entry name" value="UPF0398 PROTEIN YPSA"/>
    <property type="match status" value="1"/>
</dbReference>
<keyword evidence="3" id="KW-1185">Reference proteome</keyword>
<dbReference type="RefSeq" id="WP_244053888.1">
    <property type="nucleotide sequence ID" value="NZ_BQXH01000001.1"/>
</dbReference>
<comment type="caution">
    <text evidence="2">The sequence shown here is derived from an EMBL/GenBank/DDBJ whole genome shotgun (WGS) entry which is preliminary data.</text>
</comment>
<dbReference type="NCBIfam" id="NF010181">
    <property type="entry name" value="PRK13660.1"/>
    <property type="match status" value="1"/>
</dbReference>
<sequence length="184" mass="21554">MRLWVTGYRSYELSIFNDQDPKQTVIKQAIKNSLQEYLDRGLTWVLTGGQLGVEQWTVQVVHELQADYPELKVAMLLPFADFGNNWRPEKQAQLLTLKEQADFLGEVSRQPYRAPQQLKNWQNFMLQHTEAAVMVYDPEHPGKSKFDYQAAMKYQEKNDYQLETLDMFTLQDTADLMAEEQLLD</sequence>
<organism evidence="2 3">
    <name type="scientific">Ligilactobacillus pabuli</name>
    <dbReference type="NCBI Taxonomy" id="2886039"/>
    <lineage>
        <taxon>Bacteria</taxon>
        <taxon>Bacillati</taxon>
        <taxon>Bacillota</taxon>
        <taxon>Bacilli</taxon>
        <taxon>Lactobacillales</taxon>
        <taxon>Lactobacillaceae</taxon>
        <taxon>Ligilactobacillus</taxon>
    </lineage>
</organism>
<dbReference type="EMBL" id="BQXH01000001">
    <property type="protein sequence ID" value="GKS80390.1"/>
    <property type="molecule type" value="Genomic_DNA"/>
</dbReference>
<dbReference type="HAMAP" id="MF_01575">
    <property type="entry name" value="UPF0398"/>
    <property type="match status" value="1"/>
</dbReference>
<reference evidence="2" key="1">
    <citation type="journal article" date="2022" name="Int. J. Syst. Evol. Microbiol.">
        <title>A novel species of lactic acid bacteria, Ligilactobacillus pabuli sp. nov., isolated from alfalfa silage.</title>
        <authorList>
            <person name="Tohno M."/>
            <person name="Tanizawa Y."/>
            <person name="Sawada H."/>
            <person name="Sakamoto M."/>
            <person name="Ohkuma M."/>
            <person name="Kobayashi H."/>
        </authorList>
    </citation>
    <scope>NUCLEOTIDE SEQUENCE</scope>
    <source>
        <strain evidence="2">AF129</strain>
    </source>
</reference>
<evidence type="ECO:0000313" key="2">
    <source>
        <dbReference type="EMBL" id="GKS80390.1"/>
    </source>
</evidence>
<dbReference type="Proteomes" id="UP001055149">
    <property type="component" value="Unassembled WGS sequence"/>
</dbReference>